<evidence type="ECO:0000256" key="7">
    <source>
        <dbReference type="ARBA" id="ARBA00023136"/>
    </source>
</evidence>
<dbReference type="InterPro" id="IPR005565">
    <property type="entry name" value="Hemolysn_activator_HlyB_C"/>
</dbReference>
<keyword evidence="10" id="KW-0732">Signal</keyword>
<keyword evidence="8" id="KW-0998">Cell outer membrane</keyword>
<dbReference type="InterPro" id="IPR013686">
    <property type="entry name" value="Polypept-transport_assoc_ShlB"/>
</dbReference>
<evidence type="ECO:0000256" key="3">
    <source>
        <dbReference type="ARBA" id="ARBA00022448"/>
    </source>
</evidence>
<evidence type="ECO:0000256" key="9">
    <source>
        <dbReference type="SAM" id="MobiDB-lite"/>
    </source>
</evidence>
<dbReference type="InterPro" id="IPR034746">
    <property type="entry name" value="POTRA"/>
</dbReference>
<feature type="compositionally biased region" description="Low complexity" evidence="9">
    <location>
        <begin position="32"/>
        <end position="44"/>
    </location>
</feature>
<keyword evidence="6" id="KW-0653">Protein transport</keyword>
<gene>
    <name evidence="12" type="ORF">ISP18_18240</name>
</gene>
<dbReference type="Gene3D" id="3.10.20.310">
    <property type="entry name" value="membrane protein fhac"/>
    <property type="match status" value="1"/>
</dbReference>
<evidence type="ECO:0000256" key="2">
    <source>
        <dbReference type="ARBA" id="ARBA00009055"/>
    </source>
</evidence>
<comment type="caution">
    <text evidence="12">The sequence shown here is derived from an EMBL/GenBank/DDBJ whole genome shotgun (WGS) entry which is preliminary data.</text>
</comment>
<proteinExistence type="inferred from homology"/>
<organism evidence="12 13">
    <name type="scientific">Dyella humi</name>
    <dbReference type="NCBI Taxonomy" id="1770547"/>
    <lineage>
        <taxon>Bacteria</taxon>
        <taxon>Pseudomonadati</taxon>
        <taxon>Pseudomonadota</taxon>
        <taxon>Gammaproteobacteria</taxon>
        <taxon>Lysobacterales</taxon>
        <taxon>Rhodanobacteraceae</taxon>
        <taxon>Dyella</taxon>
    </lineage>
</organism>
<evidence type="ECO:0000256" key="5">
    <source>
        <dbReference type="ARBA" id="ARBA00022692"/>
    </source>
</evidence>
<dbReference type="InterPro" id="IPR051544">
    <property type="entry name" value="TPS_OM_transporter"/>
</dbReference>
<evidence type="ECO:0000256" key="1">
    <source>
        <dbReference type="ARBA" id="ARBA00004442"/>
    </source>
</evidence>
<dbReference type="PANTHER" id="PTHR34597">
    <property type="entry name" value="SLR1661 PROTEIN"/>
    <property type="match status" value="1"/>
</dbReference>
<dbReference type="PROSITE" id="PS51779">
    <property type="entry name" value="POTRA"/>
    <property type="match status" value="1"/>
</dbReference>
<feature type="domain" description="POTRA" evidence="11">
    <location>
        <begin position="67"/>
        <end position="142"/>
    </location>
</feature>
<feature type="chain" id="PRO_5046638297" evidence="10">
    <location>
        <begin position="24"/>
        <end position="558"/>
    </location>
</feature>
<keyword evidence="3" id="KW-0813">Transport</keyword>
<evidence type="ECO:0000313" key="12">
    <source>
        <dbReference type="EMBL" id="MFK2856553.1"/>
    </source>
</evidence>
<reference evidence="12 13" key="1">
    <citation type="submission" date="2020-10" db="EMBL/GenBank/DDBJ databases">
        <title>Phylogeny of dyella-like bacteria.</title>
        <authorList>
            <person name="Fu J."/>
        </authorList>
    </citation>
    <scope>NUCLEOTIDE SEQUENCE [LARGE SCALE GENOMIC DNA]</scope>
    <source>
        <strain evidence="12 13">DHG40</strain>
    </source>
</reference>
<name>A0ABW8IMV1_9GAMM</name>
<accession>A0ABW8IMV1</accession>
<evidence type="ECO:0000256" key="10">
    <source>
        <dbReference type="SAM" id="SignalP"/>
    </source>
</evidence>
<feature type="signal peptide" evidence="10">
    <location>
        <begin position="1"/>
        <end position="23"/>
    </location>
</feature>
<dbReference type="Gene3D" id="2.40.160.50">
    <property type="entry name" value="membrane protein fhac: a member of the omp85/tpsb transporter family"/>
    <property type="match status" value="1"/>
</dbReference>
<keyword evidence="5" id="KW-0812">Transmembrane</keyword>
<evidence type="ECO:0000256" key="6">
    <source>
        <dbReference type="ARBA" id="ARBA00022927"/>
    </source>
</evidence>
<dbReference type="EMBL" id="JADIKI010000023">
    <property type="protein sequence ID" value="MFK2856553.1"/>
    <property type="molecule type" value="Genomic_DNA"/>
</dbReference>
<keyword evidence="4" id="KW-1134">Transmembrane beta strand</keyword>
<evidence type="ECO:0000259" key="11">
    <source>
        <dbReference type="PROSITE" id="PS51779"/>
    </source>
</evidence>
<evidence type="ECO:0000256" key="4">
    <source>
        <dbReference type="ARBA" id="ARBA00022452"/>
    </source>
</evidence>
<sequence>MTRSIALRLSPLAMALLVAPAFAQQTPPTSGQLLQQAQPPQQSLPKREPGIQIQSPVAAHVTDNTPFEVKQIVVSGNTAFDTGTLHALVADGEGHTQTLTSLIVLAQRITDYYRAHGYPLSRATVPAQDLSNGVVQFKVIEARYDQVQVINHSRVQTSLLNATLSPLQSGQLVTQDGLDRQLLLLNDLPGVQGHAVLGPGRTPGTSDLSVDAQALPPVTGNLTLDDGGDRYTGRIRLGGNVAVNNLTGLGDQLSVGLLASDEHMHYGHAAYDFALNGAGTRFGLAYSTLSYQLGDGLSDLHARGHATEASAWLSQAIVRSPNTNVSARLEVDNHHLADDTGSTGVHDDRHTWDWTASSTFDHRDSWGGGGVTQAQLSLTRGQLGFDNAAAKASDAVTAHTQGHELHWDGNVSRLQTITATTRLYVALSGQYSHHNLDSSEQFLLGGMQSVRGYEVSTLAGASGYLATVELRHDLRLPGGAWQGSVFADNGGLWINPHQWAGSTGSNHATLSSVGAGLAWAGPDQWIAQVQVGQPVGSTPELAGKRPSTRAWVQLSKGF</sequence>
<comment type="similarity">
    <text evidence="2">Belongs to the TPS (TC 1.B.20) family.</text>
</comment>
<evidence type="ECO:0000256" key="8">
    <source>
        <dbReference type="ARBA" id="ARBA00023237"/>
    </source>
</evidence>
<evidence type="ECO:0000313" key="13">
    <source>
        <dbReference type="Proteomes" id="UP001620409"/>
    </source>
</evidence>
<protein>
    <submittedName>
        <fullName evidence="12">ShlB/FhaC/HecB family hemolysin secretion/activation protein</fullName>
    </submittedName>
</protein>
<dbReference type="PANTHER" id="PTHR34597:SF1">
    <property type="entry name" value="HEME_HEMOPEXIN TRANSPORTER PROTEIN HUXB"/>
    <property type="match status" value="1"/>
</dbReference>
<dbReference type="Pfam" id="PF03865">
    <property type="entry name" value="ShlB"/>
    <property type="match status" value="1"/>
</dbReference>
<dbReference type="RefSeq" id="WP_380015506.1">
    <property type="nucleotide sequence ID" value="NZ_JADIKI010000023.1"/>
</dbReference>
<comment type="subcellular location">
    <subcellularLocation>
        <location evidence="1">Cell outer membrane</location>
    </subcellularLocation>
</comment>
<keyword evidence="7" id="KW-0472">Membrane</keyword>
<feature type="region of interest" description="Disordered" evidence="9">
    <location>
        <begin position="28"/>
        <end position="48"/>
    </location>
</feature>
<dbReference type="Pfam" id="PF08479">
    <property type="entry name" value="POTRA_2"/>
    <property type="match status" value="1"/>
</dbReference>
<keyword evidence="13" id="KW-1185">Reference proteome</keyword>
<dbReference type="Proteomes" id="UP001620409">
    <property type="component" value="Unassembled WGS sequence"/>
</dbReference>